<sequence>MLPIRWREEALEELERLIFEIAQSNPRSAAHLRDRIVSVVLPLSKHPYLYRTGRVPGTRELVAHPNYIVVYKIQPHHIEIISVIHARRRYP</sequence>
<dbReference type="PANTHER" id="PTHR33755">
    <property type="entry name" value="TOXIN PARE1-RELATED"/>
    <property type="match status" value="1"/>
</dbReference>
<reference evidence="3" key="1">
    <citation type="journal article" date="2021" name="Microorganisms">
        <title>Acidisoma silvae sp. nov. and Acidisomacellulosilytica sp. nov., Two Acidophilic Bacteria Isolated from Decaying Wood, Hydrolyzing Cellulose and Producing Poly-3-hydroxybutyrate.</title>
        <authorList>
            <person name="Mieszkin S."/>
            <person name="Pouder E."/>
            <person name="Uroz S."/>
            <person name="Simon-Colin C."/>
            <person name="Alain K."/>
        </authorList>
    </citation>
    <scope>NUCLEOTIDE SEQUENCE</scope>
    <source>
        <strain evidence="3">HW T2.11</strain>
    </source>
</reference>
<keyword evidence="4" id="KW-1185">Reference proteome</keyword>
<dbReference type="InterPro" id="IPR035093">
    <property type="entry name" value="RelE/ParE_toxin_dom_sf"/>
</dbReference>
<evidence type="ECO:0000256" key="1">
    <source>
        <dbReference type="ARBA" id="ARBA00006226"/>
    </source>
</evidence>
<dbReference type="InterPro" id="IPR051803">
    <property type="entry name" value="TA_system_RelE-like_toxin"/>
</dbReference>
<comment type="caution">
    <text evidence="3">The sequence shown here is derived from an EMBL/GenBank/DDBJ whole genome shotgun (WGS) entry which is preliminary data.</text>
</comment>
<dbReference type="RefSeq" id="WP_227319779.1">
    <property type="nucleotide sequence ID" value="NZ_JAESVB010000001.1"/>
</dbReference>
<dbReference type="Gene3D" id="3.30.2310.20">
    <property type="entry name" value="RelE-like"/>
    <property type="match status" value="1"/>
</dbReference>
<reference evidence="3" key="2">
    <citation type="submission" date="2021-01" db="EMBL/GenBank/DDBJ databases">
        <authorList>
            <person name="Mieszkin S."/>
            <person name="Pouder E."/>
            <person name="Alain K."/>
        </authorList>
    </citation>
    <scope>NUCLEOTIDE SEQUENCE</scope>
    <source>
        <strain evidence="3">HW T2.11</strain>
    </source>
</reference>
<keyword evidence="2" id="KW-1277">Toxin-antitoxin system</keyword>
<proteinExistence type="inferred from homology"/>
<dbReference type="PANTHER" id="PTHR33755:SF6">
    <property type="entry name" value="PLASMID STABILIZATION SYSTEM PROTEIN"/>
    <property type="match status" value="1"/>
</dbReference>
<dbReference type="Proteomes" id="UP000708298">
    <property type="component" value="Unassembled WGS sequence"/>
</dbReference>
<comment type="similarity">
    <text evidence="1">Belongs to the RelE toxin family.</text>
</comment>
<dbReference type="InterPro" id="IPR007712">
    <property type="entry name" value="RelE/ParE_toxin"/>
</dbReference>
<dbReference type="Pfam" id="PF05016">
    <property type="entry name" value="ParE_toxin"/>
    <property type="match status" value="1"/>
</dbReference>
<name>A0A964DXJ8_9PROT</name>
<protein>
    <submittedName>
        <fullName evidence="3">Type II toxin-antitoxin system RelE/ParE family toxin</fullName>
    </submittedName>
</protein>
<accession>A0A964DXJ8</accession>
<evidence type="ECO:0000313" key="3">
    <source>
        <dbReference type="EMBL" id="MCB8874127.1"/>
    </source>
</evidence>
<evidence type="ECO:0000313" key="4">
    <source>
        <dbReference type="Proteomes" id="UP000708298"/>
    </source>
</evidence>
<organism evidence="3 4">
    <name type="scientific">Acidisoma silvae</name>
    <dbReference type="NCBI Taxonomy" id="2802396"/>
    <lineage>
        <taxon>Bacteria</taxon>
        <taxon>Pseudomonadati</taxon>
        <taxon>Pseudomonadota</taxon>
        <taxon>Alphaproteobacteria</taxon>
        <taxon>Acetobacterales</taxon>
        <taxon>Acidocellaceae</taxon>
        <taxon>Acidisoma</taxon>
    </lineage>
</organism>
<gene>
    <name evidence="3" type="ORF">ASILVAE211_02950</name>
</gene>
<evidence type="ECO:0000256" key="2">
    <source>
        <dbReference type="ARBA" id="ARBA00022649"/>
    </source>
</evidence>
<dbReference type="AlphaFoldDB" id="A0A964DXJ8"/>
<dbReference type="EMBL" id="JAESVB010000001">
    <property type="protein sequence ID" value="MCB8874127.1"/>
    <property type="molecule type" value="Genomic_DNA"/>
</dbReference>